<evidence type="ECO:0000256" key="1">
    <source>
        <dbReference type="SAM" id="Phobius"/>
    </source>
</evidence>
<name>A0A6J7IGG7_9ZZZZ</name>
<dbReference type="AlphaFoldDB" id="A0A6J7IGG7"/>
<feature type="transmembrane region" description="Helical" evidence="1">
    <location>
        <begin position="54"/>
        <end position="81"/>
    </location>
</feature>
<accession>A0A6J7IGG7</accession>
<gene>
    <name evidence="2" type="ORF">UFOPK3674_01102</name>
</gene>
<proteinExistence type="predicted"/>
<protein>
    <submittedName>
        <fullName evidence="2">Unannotated protein</fullName>
    </submittedName>
</protein>
<keyword evidence="1" id="KW-0812">Transmembrane</keyword>
<feature type="transmembrane region" description="Helical" evidence="1">
    <location>
        <begin position="20"/>
        <end position="42"/>
    </location>
</feature>
<organism evidence="2">
    <name type="scientific">freshwater metagenome</name>
    <dbReference type="NCBI Taxonomy" id="449393"/>
    <lineage>
        <taxon>unclassified sequences</taxon>
        <taxon>metagenomes</taxon>
        <taxon>ecological metagenomes</taxon>
    </lineage>
</organism>
<dbReference type="EMBL" id="CAFBMX010000005">
    <property type="protein sequence ID" value="CAB4930278.1"/>
    <property type="molecule type" value="Genomic_DNA"/>
</dbReference>
<sequence length="84" mass="8483">MMRPLLGSTSALGPDLLQLIWEGTAVAVAVTLAFSLAVVGITRAGEAKESGRTIALAGWSLLGVLGLLGFVAAAVLAVHVVTNK</sequence>
<reference evidence="2" key="1">
    <citation type="submission" date="2020-05" db="EMBL/GenBank/DDBJ databases">
        <authorList>
            <person name="Chiriac C."/>
            <person name="Salcher M."/>
            <person name="Ghai R."/>
            <person name="Kavagutti S V."/>
        </authorList>
    </citation>
    <scope>NUCLEOTIDE SEQUENCE</scope>
</reference>
<keyword evidence="1" id="KW-0472">Membrane</keyword>
<keyword evidence="1" id="KW-1133">Transmembrane helix</keyword>
<evidence type="ECO:0000313" key="2">
    <source>
        <dbReference type="EMBL" id="CAB4930278.1"/>
    </source>
</evidence>